<keyword evidence="6" id="KW-0814">Transposable element</keyword>
<dbReference type="PANTHER" id="PTHR33217:SF7">
    <property type="entry name" value="TRANSPOSASE FOR INSERTION SEQUENCE ELEMENT IS1081"/>
    <property type="match status" value="1"/>
</dbReference>
<name>A0ABS1DLU7_9PROT</name>
<dbReference type="PANTHER" id="PTHR33217">
    <property type="entry name" value="TRANSPOSASE FOR INSERTION SEQUENCE ELEMENT IS1081"/>
    <property type="match status" value="1"/>
</dbReference>
<gene>
    <name evidence="7" type="ORF">CKO28_25925</name>
</gene>
<accession>A0ABS1DLU7</accession>
<evidence type="ECO:0000256" key="4">
    <source>
        <dbReference type="ARBA" id="ARBA00023125"/>
    </source>
</evidence>
<sequence>MDQLQAAVQNADDGDFLRELIGFAAQRLMDLEVEAFTGAGYGERSAERQTCRNGYRDRQWQTRAGAVDLRVPKLRQGSYFPSFLEPRRATEKALVAVIQEAYVHGISTRAVDDLVHAMGGTGVSKSEVSRLCKEIDERVQAFLNRPLEGDWPFVWLDATYVKARRNQRIVSLAVIMAVGVNTDGRREVLGMKIGLSEAETFWTEFLRELTGRGLRGVQLVVADEHQGLKGAVEKVLGATTQRCRVRFMRNVLARVPKAQKSMVSAMVKTAFTQETPEDAYQQWREVADRLRPQFDKAAELMDAAEHDVLAFMQFPKELRTKLHSTNTLERLNKEVKRRTNVVGIFPNEEAVERLVGAVLLEQHEDWAVTRRYMPVETLQALCQPEDTNTPPALAAE</sequence>
<evidence type="ECO:0000313" key="7">
    <source>
        <dbReference type="EMBL" id="MBK1671442.1"/>
    </source>
</evidence>
<dbReference type="NCBIfam" id="NF033543">
    <property type="entry name" value="transpos_IS256"/>
    <property type="match status" value="1"/>
</dbReference>
<proteinExistence type="inferred from homology"/>
<keyword evidence="5 6" id="KW-0233">DNA recombination</keyword>
<evidence type="ECO:0000256" key="1">
    <source>
        <dbReference type="ARBA" id="ARBA00002190"/>
    </source>
</evidence>
<comment type="caution">
    <text evidence="7">The sequence shown here is derived from an EMBL/GenBank/DDBJ whole genome shotgun (WGS) entry which is preliminary data.</text>
</comment>
<keyword evidence="3 6" id="KW-0815">Transposition</keyword>
<comment type="function">
    <text evidence="1 6">Required for the transposition of the insertion element.</text>
</comment>
<comment type="similarity">
    <text evidence="2 6">Belongs to the transposase mutator family.</text>
</comment>
<organism evidence="7 8">
    <name type="scientific">Rhodovibrio sodomensis</name>
    <dbReference type="NCBI Taxonomy" id="1088"/>
    <lineage>
        <taxon>Bacteria</taxon>
        <taxon>Pseudomonadati</taxon>
        <taxon>Pseudomonadota</taxon>
        <taxon>Alphaproteobacteria</taxon>
        <taxon>Rhodospirillales</taxon>
        <taxon>Rhodovibrionaceae</taxon>
        <taxon>Rhodovibrio</taxon>
    </lineage>
</organism>
<keyword evidence="4 6" id="KW-0238">DNA-binding</keyword>
<keyword evidence="8" id="KW-1185">Reference proteome</keyword>
<evidence type="ECO:0000256" key="2">
    <source>
        <dbReference type="ARBA" id="ARBA00010961"/>
    </source>
</evidence>
<evidence type="ECO:0000313" key="8">
    <source>
        <dbReference type="Proteomes" id="UP001296873"/>
    </source>
</evidence>
<reference evidence="7 8" key="1">
    <citation type="journal article" date="2020" name="Microorganisms">
        <title>Osmotic Adaptation and Compatible Solute Biosynthesis of Phototrophic Bacteria as Revealed from Genome Analyses.</title>
        <authorList>
            <person name="Imhoff J.F."/>
            <person name="Rahn T."/>
            <person name="Kunzel S."/>
            <person name="Keller A."/>
            <person name="Neulinger S.C."/>
        </authorList>
    </citation>
    <scope>NUCLEOTIDE SEQUENCE [LARGE SCALE GENOMIC DNA]</scope>
    <source>
        <strain evidence="7 8">DSM 9895</strain>
    </source>
</reference>
<evidence type="ECO:0000256" key="5">
    <source>
        <dbReference type="ARBA" id="ARBA00023172"/>
    </source>
</evidence>
<protein>
    <recommendedName>
        <fullName evidence="6">Mutator family transposase</fullName>
    </recommendedName>
</protein>
<dbReference type="Proteomes" id="UP001296873">
    <property type="component" value="Unassembled WGS sequence"/>
</dbReference>
<evidence type="ECO:0000256" key="6">
    <source>
        <dbReference type="RuleBase" id="RU365089"/>
    </source>
</evidence>
<dbReference type="InterPro" id="IPR001207">
    <property type="entry name" value="Transposase_mutator"/>
</dbReference>
<dbReference type="Pfam" id="PF00872">
    <property type="entry name" value="Transposase_mut"/>
    <property type="match status" value="1"/>
</dbReference>
<evidence type="ECO:0000256" key="3">
    <source>
        <dbReference type="ARBA" id="ARBA00022578"/>
    </source>
</evidence>
<dbReference type="EMBL" id="NRRL01000190">
    <property type="protein sequence ID" value="MBK1671442.1"/>
    <property type="molecule type" value="Genomic_DNA"/>
</dbReference>